<dbReference type="CDD" id="cd06588">
    <property type="entry name" value="PhnB_like"/>
    <property type="match status" value="1"/>
</dbReference>
<reference evidence="2" key="1">
    <citation type="submission" date="2022-07" db="EMBL/GenBank/DDBJ databases">
        <title>Tahibacter sp., a new gammaproteobacterium isolated from the silt sample collected at pig farm.</title>
        <authorList>
            <person name="Chen H."/>
        </authorList>
    </citation>
    <scope>NUCLEOTIDE SEQUENCE</scope>
    <source>
        <strain evidence="2">P2K</strain>
    </source>
</reference>
<gene>
    <name evidence="2" type="ORF">NM961_01625</name>
</gene>
<dbReference type="InterPro" id="IPR028973">
    <property type="entry name" value="PhnB-like"/>
</dbReference>
<dbReference type="InterPro" id="IPR029068">
    <property type="entry name" value="Glyas_Bleomycin-R_OHBP_Dase"/>
</dbReference>
<evidence type="ECO:0000313" key="2">
    <source>
        <dbReference type="EMBL" id="MCQ4163400.1"/>
    </source>
</evidence>
<organism evidence="2 3">
    <name type="scientific">Tahibacter harae</name>
    <dbReference type="NCBI Taxonomy" id="2963937"/>
    <lineage>
        <taxon>Bacteria</taxon>
        <taxon>Pseudomonadati</taxon>
        <taxon>Pseudomonadota</taxon>
        <taxon>Gammaproteobacteria</taxon>
        <taxon>Lysobacterales</taxon>
        <taxon>Rhodanobacteraceae</taxon>
        <taxon>Tahibacter</taxon>
    </lineage>
</organism>
<protein>
    <submittedName>
        <fullName evidence="2">VOC family protein</fullName>
    </submittedName>
</protein>
<dbReference type="Gene3D" id="3.10.180.10">
    <property type="entry name" value="2,3-Dihydroxybiphenyl 1,2-Dioxygenase, domain 1"/>
    <property type="match status" value="1"/>
</dbReference>
<sequence>MVEWKIRAPSGARVVFGACFWRESSDLMRARPGSSGCGKFQVFRTRHQDDAGTAGLAGPGASANINAGTRDASNFLPLTARRKFAMRILSQLAFNGTCRQAFAYYESVLKGKVVVMNAHGDSRDIPLPPGSRASAPEHIRFAELHVGEWALLGNDVPAEDYEPMRGFNVALHADSVEEAQRIFNALAQGGEIRAPLTQMPWAARFGQLVDRFGTPWLILALPG</sequence>
<name>A0ABT1QMZ2_9GAMM</name>
<proteinExistence type="predicted"/>
<accession>A0ABT1QMZ2</accession>
<evidence type="ECO:0000313" key="3">
    <source>
        <dbReference type="Proteomes" id="UP001165498"/>
    </source>
</evidence>
<dbReference type="PANTHER" id="PTHR33990">
    <property type="entry name" value="PROTEIN YJDN-RELATED"/>
    <property type="match status" value="1"/>
</dbReference>
<dbReference type="PANTHER" id="PTHR33990:SF1">
    <property type="entry name" value="PROTEIN YJDN"/>
    <property type="match status" value="1"/>
</dbReference>
<dbReference type="Pfam" id="PF06983">
    <property type="entry name" value="3-dmu-9_3-mt"/>
    <property type="match status" value="1"/>
</dbReference>
<keyword evidence="3" id="KW-1185">Reference proteome</keyword>
<dbReference type="EMBL" id="JANFQO010000001">
    <property type="protein sequence ID" value="MCQ4163400.1"/>
    <property type="molecule type" value="Genomic_DNA"/>
</dbReference>
<evidence type="ECO:0000259" key="1">
    <source>
        <dbReference type="Pfam" id="PF06983"/>
    </source>
</evidence>
<feature type="domain" description="PhnB-like" evidence="1">
    <location>
        <begin position="88"/>
        <end position="218"/>
    </location>
</feature>
<dbReference type="Proteomes" id="UP001165498">
    <property type="component" value="Unassembled WGS sequence"/>
</dbReference>
<comment type="caution">
    <text evidence="2">The sequence shown here is derived from an EMBL/GenBank/DDBJ whole genome shotgun (WGS) entry which is preliminary data.</text>
</comment>
<dbReference type="SUPFAM" id="SSF54593">
    <property type="entry name" value="Glyoxalase/Bleomycin resistance protein/Dihydroxybiphenyl dioxygenase"/>
    <property type="match status" value="1"/>
</dbReference>